<evidence type="ECO:0000259" key="9">
    <source>
        <dbReference type="PROSITE" id="PS50929"/>
    </source>
</evidence>
<dbReference type="PROSITE" id="PS00211">
    <property type="entry name" value="ABC_TRANSPORTER_1"/>
    <property type="match status" value="1"/>
</dbReference>
<dbReference type="CDD" id="cd18552">
    <property type="entry name" value="ABC_6TM_MsbA_like"/>
    <property type="match status" value="1"/>
</dbReference>
<dbReference type="InterPro" id="IPR017871">
    <property type="entry name" value="ABC_transporter-like_CS"/>
</dbReference>
<evidence type="ECO:0000256" key="2">
    <source>
        <dbReference type="ARBA" id="ARBA00022692"/>
    </source>
</evidence>
<keyword evidence="4" id="KW-0067">ATP-binding</keyword>
<dbReference type="GO" id="GO:0015421">
    <property type="term" value="F:ABC-type oligopeptide transporter activity"/>
    <property type="evidence" value="ECO:0007669"/>
    <property type="project" value="TreeGrafter"/>
</dbReference>
<dbReference type="RefSeq" id="WP_307633270.1">
    <property type="nucleotide sequence ID" value="NZ_JAPHEH010000001.1"/>
</dbReference>
<evidence type="ECO:0000256" key="1">
    <source>
        <dbReference type="ARBA" id="ARBA00004651"/>
    </source>
</evidence>
<accession>A0A9X4RQI4</accession>
<dbReference type="AlphaFoldDB" id="A0A9X4RQI4"/>
<evidence type="ECO:0000256" key="6">
    <source>
        <dbReference type="ARBA" id="ARBA00023136"/>
    </source>
</evidence>
<dbReference type="SUPFAM" id="SSF52540">
    <property type="entry name" value="P-loop containing nucleoside triphosphate hydrolases"/>
    <property type="match status" value="1"/>
</dbReference>
<comment type="caution">
    <text evidence="10">The sequence shown here is derived from an EMBL/GenBank/DDBJ whole genome shotgun (WGS) entry which is preliminary data.</text>
</comment>
<dbReference type="PANTHER" id="PTHR43394:SF1">
    <property type="entry name" value="ATP-BINDING CASSETTE SUB-FAMILY B MEMBER 10, MITOCHONDRIAL"/>
    <property type="match status" value="1"/>
</dbReference>
<comment type="subcellular location">
    <subcellularLocation>
        <location evidence="1">Cell membrane</location>
        <topology evidence="1">Multi-pass membrane protein</topology>
    </subcellularLocation>
</comment>
<evidence type="ECO:0000313" key="10">
    <source>
        <dbReference type="EMBL" id="MDG4476302.1"/>
    </source>
</evidence>
<dbReference type="SMART" id="SM00382">
    <property type="entry name" value="AAA"/>
    <property type="match status" value="1"/>
</dbReference>
<evidence type="ECO:0000256" key="3">
    <source>
        <dbReference type="ARBA" id="ARBA00022741"/>
    </source>
</evidence>
<reference evidence="10" key="1">
    <citation type="journal article" date="2022" name="bioRxiv">
        <title>Thiovibrio frasassiensisgen. nov., sp. nov., an autotrophic, elemental sulfur disproportionating bacterium isolated from sulfidic karst sediment, and proposal of Thiovibrionaceae fam. nov.</title>
        <authorList>
            <person name="Aronson H."/>
            <person name="Thomas C."/>
            <person name="Bhattacharyya M."/>
            <person name="Eckstein S."/>
            <person name="Jensen S."/>
            <person name="Barco R."/>
            <person name="Macalady J."/>
            <person name="Amend J."/>
        </authorList>
    </citation>
    <scope>NUCLEOTIDE SEQUENCE</scope>
    <source>
        <strain evidence="10">RS19-109</strain>
    </source>
</reference>
<dbReference type="EMBL" id="JAPHEH010000001">
    <property type="protein sequence ID" value="MDG4476302.1"/>
    <property type="molecule type" value="Genomic_DNA"/>
</dbReference>
<feature type="domain" description="ABC transporter" evidence="8">
    <location>
        <begin position="338"/>
        <end position="572"/>
    </location>
</feature>
<dbReference type="GO" id="GO:0005524">
    <property type="term" value="F:ATP binding"/>
    <property type="evidence" value="ECO:0007669"/>
    <property type="project" value="UniProtKB-KW"/>
</dbReference>
<dbReference type="InterPro" id="IPR003439">
    <property type="entry name" value="ABC_transporter-like_ATP-bd"/>
</dbReference>
<dbReference type="PROSITE" id="PS50893">
    <property type="entry name" value="ABC_TRANSPORTER_2"/>
    <property type="match status" value="1"/>
</dbReference>
<dbReference type="PROSITE" id="PS50929">
    <property type="entry name" value="ABC_TM1F"/>
    <property type="match status" value="1"/>
</dbReference>
<feature type="transmembrane region" description="Helical" evidence="7">
    <location>
        <begin position="21"/>
        <end position="40"/>
    </location>
</feature>
<dbReference type="Pfam" id="PF00005">
    <property type="entry name" value="ABC_tran"/>
    <property type="match status" value="1"/>
</dbReference>
<sequence>MHEKVLVKRLLVFLKPHKMKITAAILCMAAGSGLTSAQAYMVKPLLDEIFVNKDRWMLNVIPFVLILIFLTKGVFSYFSNSLLDTLGQTIIRDLRKNIFSHIHSLPISFFHNTPTGELIARVINDSALVQQAVSRALAGVFKDLFQVFGLVFVVVYLNWKLAVIGLVFLPIAVLPVAYFGRKFRKLSTTNQQTVAQISNILHETITGHKIVKAFSMEQYETKRFSDTVDRLFSVIVKDIKNNSLQSPIMELLGGISITAIIWYGGHQVINGNSTPGIFFAFLTSIIMIYNPIKGVSNINSALQQGLAATTRIFSLLDTKSSICDKAGAIPLPPFQKNIQFNDLSFSYDGKTDALKNINLTVPAGEVLALVGTSGGGKTTLVNLIPRFFDTTSGSITIDSHDLRDVTMKSLRDQIAMVSQQTILFNDTIKNNIAYGDTNRSMDEIIAAAKAAHALDFINEMPEGFDTIIGESGARLSGGQQQRISIARALLKNAPILILDEATSALDSESEREVQKALENLMKNRTTFVIAHRLSTIKNADRILVIQNGEIVEEGDHTSLSAKEDSIYQMLRGNQ</sequence>
<keyword evidence="3" id="KW-0547">Nucleotide-binding</keyword>
<dbReference type="InterPro" id="IPR027417">
    <property type="entry name" value="P-loop_NTPase"/>
</dbReference>
<evidence type="ECO:0000256" key="7">
    <source>
        <dbReference type="SAM" id="Phobius"/>
    </source>
</evidence>
<dbReference type="PANTHER" id="PTHR43394">
    <property type="entry name" value="ATP-DEPENDENT PERMEASE MDL1, MITOCHONDRIAL"/>
    <property type="match status" value="1"/>
</dbReference>
<keyword evidence="2 7" id="KW-0812">Transmembrane</keyword>
<evidence type="ECO:0000256" key="5">
    <source>
        <dbReference type="ARBA" id="ARBA00022989"/>
    </source>
</evidence>
<dbReference type="Gene3D" id="1.20.1560.10">
    <property type="entry name" value="ABC transporter type 1, transmembrane domain"/>
    <property type="match status" value="1"/>
</dbReference>
<dbReference type="SUPFAM" id="SSF90123">
    <property type="entry name" value="ABC transporter transmembrane region"/>
    <property type="match status" value="1"/>
</dbReference>
<protein>
    <submittedName>
        <fullName evidence="10">ABC transporter transmembrane domain-containing protein</fullName>
    </submittedName>
</protein>
<evidence type="ECO:0000313" key="11">
    <source>
        <dbReference type="Proteomes" id="UP001154240"/>
    </source>
</evidence>
<feature type="transmembrane region" description="Helical" evidence="7">
    <location>
        <begin position="161"/>
        <end position="180"/>
    </location>
</feature>
<feature type="transmembrane region" description="Helical" evidence="7">
    <location>
        <begin position="136"/>
        <end position="155"/>
    </location>
</feature>
<dbReference type="GO" id="GO:0016887">
    <property type="term" value="F:ATP hydrolysis activity"/>
    <property type="evidence" value="ECO:0007669"/>
    <property type="project" value="InterPro"/>
</dbReference>
<proteinExistence type="predicted"/>
<evidence type="ECO:0000256" key="4">
    <source>
        <dbReference type="ARBA" id="ARBA00022840"/>
    </source>
</evidence>
<keyword evidence="5 7" id="KW-1133">Transmembrane helix</keyword>
<dbReference type="InterPro" id="IPR011527">
    <property type="entry name" value="ABC1_TM_dom"/>
</dbReference>
<dbReference type="FunFam" id="3.40.50.300:FF:000218">
    <property type="entry name" value="Multidrug ABC transporter ATP-binding protein"/>
    <property type="match status" value="1"/>
</dbReference>
<dbReference type="GO" id="GO:0005886">
    <property type="term" value="C:plasma membrane"/>
    <property type="evidence" value="ECO:0007669"/>
    <property type="project" value="UniProtKB-SubCell"/>
</dbReference>
<feature type="transmembrane region" description="Helical" evidence="7">
    <location>
        <begin position="276"/>
        <end position="292"/>
    </location>
</feature>
<gene>
    <name evidence="10" type="ORF">OLX77_09050</name>
</gene>
<dbReference type="Pfam" id="PF00664">
    <property type="entry name" value="ABC_membrane"/>
    <property type="match status" value="1"/>
</dbReference>
<name>A0A9X4RQI4_9BACT</name>
<dbReference type="Proteomes" id="UP001154240">
    <property type="component" value="Unassembled WGS sequence"/>
</dbReference>
<keyword evidence="6 7" id="KW-0472">Membrane</keyword>
<feature type="transmembrane region" description="Helical" evidence="7">
    <location>
        <begin position="60"/>
        <end position="78"/>
    </location>
</feature>
<evidence type="ECO:0000259" key="8">
    <source>
        <dbReference type="PROSITE" id="PS50893"/>
    </source>
</evidence>
<keyword evidence="11" id="KW-1185">Reference proteome</keyword>
<dbReference type="Gene3D" id="3.40.50.300">
    <property type="entry name" value="P-loop containing nucleotide triphosphate hydrolases"/>
    <property type="match status" value="1"/>
</dbReference>
<organism evidence="10 11">
    <name type="scientific">Thiovibrio frasassiensis</name>
    <dbReference type="NCBI Taxonomy" id="2984131"/>
    <lineage>
        <taxon>Bacteria</taxon>
        <taxon>Pseudomonadati</taxon>
        <taxon>Thermodesulfobacteriota</taxon>
        <taxon>Desulfobulbia</taxon>
        <taxon>Desulfobulbales</taxon>
        <taxon>Thiovibrionaceae</taxon>
        <taxon>Thiovibrio</taxon>
    </lineage>
</organism>
<reference evidence="10" key="2">
    <citation type="submission" date="2022-10" db="EMBL/GenBank/DDBJ databases">
        <authorList>
            <person name="Aronson H.S."/>
        </authorList>
    </citation>
    <scope>NUCLEOTIDE SEQUENCE</scope>
    <source>
        <strain evidence="10">RS19-109</strain>
    </source>
</reference>
<dbReference type="InterPro" id="IPR036640">
    <property type="entry name" value="ABC1_TM_sf"/>
</dbReference>
<dbReference type="InterPro" id="IPR039421">
    <property type="entry name" value="Type_1_exporter"/>
</dbReference>
<feature type="domain" description="ABC transmembrane type-1" evidence="9">
    <location>
        <begin position="23"/>
        <end position="304"/>
    </location>
</feature>
<dbReference type="InterPro" id="IPR003593">
    <property type="entry name" value="AAA+_ATPase"/>
</dbReference>